<evidence type="ECO:0000259" key="1">
    <source>
        <dbReference type="Pfam" id="PF01248"/>
    </source>
</evidence>
<evidence type="ECO:0000313" key="2">
    <source>
        <dbReference type="EMBL" id="KAG8200794.1"/>
    </source>
</evidence>
<comment type="caution">
    <text evidence="2">The sequence shown here is derived from an EMBL/GenBank/DDBJ whole genome shotgun (WGS) entry which is preliminary data.</text>
</comment>
<dbReference type="Proteomes" id="UP000827092">
    <property type="component" value="Unassembled WGS sequence"/>
</dbReference>
<reference evidence="2 3" key="1">
    <citation type="journal article" date="2022" name="Nat. Ecol. Evol.">
        <title>A masculinizing supergene underlies an exaggerated male reproductive morph in a spider.</title>
        <authorList>
            <person name="Hendrickx F."/>
            <person name="De Corte Z."/>
            <person name="Sonet G."/>
            <person name="Van Belleghem S.M."/>
            <person name="Kostlbacher S."/>
            <person name="Vangestel C."/>
        </authorList>
    </citation>
    <scope>NUCLEOTIDE SEQUENCE [LARGE SCALE GENOMIC DNA]</scope>
    <source>
        <strain evidence="2">W744_W776</strain>
    </source>
</reference>
<dbReference type="InterPro" id="IPR029064">
    <property type="entry name" value="Ribosomal_eL30-like_sf"/>
</dbReference>
<accession>A0AAV6VW63</accession>
<dbReference type="SUPFAM" id="SSF55315">
    <property type="entry name" value="L30e-like"/>
    <property type="match status" value="1"/>
</dbReference>
<dbReference type="EMBL" id="JAFNEN010000013">
    <property type="protein sequence ID" value="KAG8200794.1"/>
    <property type="molecule type" value="Genomic_DNA"/>
</dbReference>
<dbReference type="Pfam" id="PF01248">
    <property type="entry name" value="Ribosomal_L7Ae"/>
    <property type="match status" value="1"/>
</dbReference>
<proteinExistence type="predicted"/>
<evidence type="ECO:0000313" key="3">
    <source>
        <dbReference type="Proteomes" id="UP000827092"/>
    </source>
</evidence>
<feature type="domain" description="Ribosomal protein eL8/eL30/eS12/Gadd45" evidence="1">
    <location>
        <begin position="31"/>
        <end position="118"/>
    </location>
</feature>
<protein>
    <recommendedName>
        <fullName evidence="1">Ribosomal protein eL8/eL30/eS12/Gadd45 domain-containing protein</fullName>
    </recommendedName>
</protein>
<dbReference type="AlphaFoldDB" id="A0AAV6VW63"/>
<sequence>MGKKKQKKINLDINKSKVAEEDENVYEAAIKELSLINKSNGLVVGTNETLRRLERDELDGVFLFSQKASSPIYHSLSLLCRKTGVPFILLKDNHKSLLGQKFPTSITYGVKKECVKDLEALAHLLNKIKSTMKIKKTPPVVHETIFQTPEVPEKEMKLQNESDSKTFYHKKHAEKKSGLIDWTHKNFLSFSESTISFPDYDSVFKSCEFSWSAK</sequence>
<keyword evidence="3" id="KW-1185">Reference proteome</keyword>
<organism evidence="2 3">
    <name type="scientific">Oedothorax gibbosus</name>
    <dbReference type="NCBI Taxonomy" id="931172"/>
    <lineage>
        <taxon>Eukaryota</taxon>
        <taxon>Metazoa</taxon>
        <taxon>Ecdysozoa</taxon>
        <taxon>Arthropoda</taxon>
        <taxon>Chelicerata</taxon>
        <taxon>Arachnida</taxon>
        <taxon>Araneae</taxon>
        <taxon>Araneomorphae</taxon>
        <taxon>Entelegynae</taxon>
        <taxon>Araneoidea</taxon>
        <taxon>Linyphiidae</taxon>
        <taxon>Erigoninae</taxon>
        <taxon>Oedothorax</taxon>
    </lineage>
</organism>
<name>A0AAV6VW63_9ARAC</name>
<dbReference type="InterPro" id="IPR004038">
    <property type="entry name" value="Ribosomal_eL8/eL30/eS12/Gad45"/>
</dbReference>
<dbReference type="Gene3D" id="3.30.1330.30">
    <property type="match status" value="1"/>
</dbReference>
<gene>
    <name evidence="2" type="ORF">JTE90_006376</name>
</gene>